<dbReference type="Gene3D" id="2.60.120.1000">
    <property type="match status" value="1"/>
</dbReference>
<feature type="domain" description="Fibrillar collagen NC1" evidence="4">
    <location>
        <begin position="1"/>
        <end position="97"/>
    </location>
</feature>
<comment type="subcellular location">
    <subcellularLocation>
        <location evidence="1">Secreted</location>
    </subcellularLocation>
</comment>
<accession>H2ZII8</accession>
<protein>
    <recommendedName>
        <fullName evidence="4">Fibrillar collagen NC1 domain-containing protein</fullName>
    </recommendedName>
</protein>
<organism evidence="5 6">
    <name type="scientific">Ciona savignyi</name>
    <name type="common">Pacific transparent sea squirt</name>
    <dbReference type="NCBI Taxonomy" id="51511"/>
    <lineage>
        <taxon>Eukaryota</taxon>
        <taxon>Metazoa</taxon>
        <taxon>Chordata</taxon>
        <taxon>Tunicata</taxon>
        <taxon>Ascidiacea</taxon>
        <taxon>Phlebobranchia</taxon>
        <taxon>Cionidae</taxon>
        <taxon>Ciona</taxon>
    </lineage>
</organism>
<evidence type="ECO:0000256" key="3">
    <source>
        <dbReference type="ARBA" id="ARBA00023119"/>
    </source>
</evidence>
<dbReference type="GO" id="GO:0005201">
    <property type="term" value="F:extracellular matrix structural constituent"/>
    <property type="evidence" value="ECO:0007669"/>
    <property type="project" value="InterPro"/>
</dbReference>
<dbReference type="InParanoid" id="H2ZII8"/>
<evidence type="ECO:0000313" key="6">
    <source>
        <dbReference type="Proteomes" id="UP000007875"/>
    </source>
</evidence>
<reference evidence="5" key="3">
    <citation type="submission" date="2025-09" db="UniProtKB">
        <authorList>
            <consortium name="Ensembl"/>
        </authorList>
    </citation>
    <scope>IDENTIFICATION</scope>
</reference>
<evidence type="ECO:0000259" key="4">
    <source>
        <dbReference type="PROSITE" id="PS51461"/>
    </source>
</evidence>
<dbReference type="GO" id="GO:0005581">
    <property type="term" value="C:collagen trimer"/>
    <property type="evidence" value="ECO:0007669"/>
    <property type="project" value="UniProtKB-KW"/>
</dbReference>
<dbReference type="Pfam" id="PF01410">
    <property type="entry name" value="COLFI"/>
    <property type="match status" value="1"/>
</dbReference>
<proteinExistence type="predicted"/>
<evidence type="ECO:0000313" key="5">
    <source>
        <dbReference type="Ensembl" id="ENSCSAVP00000017404.1"/>
    </source>
</evidence>
<reference evidence="5" key="2">
    <citation type="submission" date="2025-08" db="UniProtKB">
        <authorList>
            <consortium name="Ensembl"/>
        </authorList>
    </citation>
    <scope>IDENTIFICATION</scope>
</reference>
<keyword evidence="3" id="KW-0176">Collagen</keyword>
<evidence type="ECO:0000256" key="2">
    <source>
        <dbReference type="ARBA" id="ARBA00022525"/>
    </source>
</evidence>
<dbReference type="Proteomes" id="UP000007875">
    <property type="component" value="Unassembled WGS sequence"/>
</dbReference>
<keyword evidence="2" id="KW-0964">Secreted</keyword>
<dbReference type="Ensembl" id="ENSCSAVT00000017595.1">
    <property type="protein sequence ID" value="ENSCSAVP00000017404.1"/>
    <property type="gene ID" value="ENSCSAVG00000010248.1"/>
</dbReference>
<reference evidence="6" key="1">
    <citation type="submission" date="2003-08" db="EMBL/GenBank/DDBJ databases">
        <authorList>
            <person name="Birren B."/>
            <person name="Nusbaum C."/>
            <person name="Abebe A."/>
            <person name="Abouelleil A."/>
            <person name="Adekoya E."/>
            <person name="Ait-zahra M."/>
            <person name="Allen N."/>
            <person name="Allen T."/>
            <person name="An P."/>
            <person name="Anderson M."/>
            <person name="Anderson S."/>
            <person name="Arachchi H."/>
            <person name="Armbruster J."/>
            <person name="Bachantsang P."/>
            <person name="Baldwin J."/>
            <person name="Barry A."/>
            <person name="Bayul T."/>
            <person name="Blitshsteyn B."/>
            <person name="Bloom T."/>
            <person name="Blye J."/>
            <person name="Boguslavskiy L."/>
            <person name="Borowsky M."/>
            <person name="Boukhgalter B."/>
            <person name="Brunache A."/>
            <person name="Butler J."/>
            <person name="Calixte N."/>
            <person name="Calvo S."/>
            <person name="Camarata J."/>
            <person name="Campo K."/>
            <person name="Chang J."/>
            <person name="Cheshatsang Y."/>
            <person name="Citroen M."/>
            <person name="Collymore A."/>
            <person name="Considine T."/>
            <person name="Cook A."/>
            <person name="Cooke P."/>
            <person name="Corum B."/>
            <person name="Cuomo C."/>
            <person name="David R."/>
            <person name="Dawoe T."/>
            <person name="Degray S."/>
            <person name="Dodge S."/>
            <person name="Dooley K."/>
            <person name="Dorje P."/>
            <person name="Dorjee K."/>
            <person name="Dorris L."/>
            <person name="Duffey N."/>
            <person name="Dupes A."/>
            <person name="Elkins T."/>
            <person name="Engels R."/>
            <person name="Erickson J."/>
            <person name="Farina A."/>
            <person name="Faro S."/>
            <person name="Ferreira P."/>
            <person name="Fischer H."/>
            <person name="Fitzgerald M."/>
            <person name="Foley K."/>
            <person name="Gage D."/>
            <person name="Galagan J."/>
            <person name="Gearin G."/>
            <person name="Gnerre S."/>
            <person name="Gnirke A."/>
            <person name="Goyette A."/>
            <person name="Graham J."/>
            <person name="Grandbois E."/>
            <person name="Gyaltsen K."/>
            <person name="Hafez N."/>
            <person name="Hagopian D."/>
            <person name="Hagos B."/>
            <person name="Hall J."/>
            <person name="Hatcher B."/>
            <person name="Heller A."/>
            <person name="Higgins H."/>
            <person name="Honan T."/>
            <person name="Horn A."/>
            <person name="Houde N."/>
            <person name="Hughes L."/>
            <person name="Hulme W."/>
            <person name="Husby E."/>
            <person name="Iliev I."/>
            <person name="Jaffe D."/>
            <person name="Jones C."/>
            <person name="Kamal M."/>
            <person name="Kamat A."/>
            <person name="Kamvysselis M."/>
            <person name="Karlsson E."/>
            <person name="Kells C."/>
            <person name="Kieu A."/>
            <person name="Kisner P."/>
            <person name="Kodira C."/>
            <person name="Kulbokas E."/>
            <person name="Labutti K."/>
            <person name="Lama D."/>
            <person name="Landers T."/>
            <person name="Leger J."/>
            <person name="Levine S."/>
            <person name="Lewis D."/>
            <person name="Lewis T."/>
            <person name="Lindblad-toh K."/>
            <person name="Liu X."/>
            <person name="Lokyitsang T."/>
            <person name="Lokyitsang Y."/>
            <person name="Lucien O."/>
            <person name="Lui A."/>
            <person name="Ma L.J."/>
            <person name="Mabbitt R."/>
            <person name="Macdonald J."/>
            <person name="Maclean C."/>
            <person name="Major J."/>
            <person name="Manning J."/>
            <person name="Marabella R."/>
            <person name="Maru K."/>
            <person name="Matthews C."/>
            <person name="Mauceli E."/>
            <person name="Mccarthy M."/>
            <person name="Mcdonough S."/>
            <person name="Mcghee T."/>
            <person name="Meldrim J."/>
            <person name="Meneus L."/>
            <person name="Mesirov J."/>
            <person name="Mihalev A."/>
            <person name="Mihova T."/>
            <person name="Mikkelsen T."/>
            <person name="Mlenga V."/>
            <person name="Moru K."/>
            <person name="Mozes J."/>
            <person name="Mulrain L."/>
            <person name="Munson G."/>
            <person name="Naylor J."/>
            <person name="Newes C."/>
            <person name="Nguyen C."/>
            <person name="Nguyen N."/>
            <person name="Nguyen T."/>
            <person name="Nicol R."/>
            <person name="Nielsen C."/>
            <person name="Nizzari M."/>
            <person name="Norbu C."/>
            <person name="Norbu N."/>
            <person name="O'donnell P."/>
            <person name="Okoawo O."/>
            <person name="O'leary S."/>
            <person name="Omotosho B."/>
            <person name="O'neill K."/>
            <person name="Osman S."/>
            <person name="Parker S."/>
            <person name="Perrin D."/>
            <person name="Phunkhang P."/>
            <person name="Piqani B."/>
            <person name="Purcell S."/>
            <person name="Rachupka T."/>
            <person name="Ramasamy U."/>
            <person name="Rameau R."/>
            <person name="Ray V."/>
            <person name="Raymond C."/>
            <person name="Retta R."/>
            <person name="Richardson S."/>
            <person name="Rise C."/>
            <person name="Rodriguez J."/>
            <person name="Rogers J."/>
            <person name="Rogov P."/>
            <person name="Rutman M."/>
            <person name="Schupbach R."/>
            <person name="Seaman C."/>
            <person name="Settipalli S."/>
            <person name="Sharpe T."/>
            <person name="Sheridan J."/>
            <person name="Sherpa N."/>
            <person name="Shi J."/>
            <person name="Smirnov S."/>
            <person name="Smith C."/>
            <person name="Sougnez C."/>
            <person name="Spencer B."/>
            <person name="Stalker J."/>
            <person name="Stange-thomann N."/>
            <person name="Stavropoulos S."/>
            <person name="Stetson K."/>
            <person name="Stone C."/>
            <person name="Stone S."/>
            <person name="Stubbs M."/>
            <person name="Talamas J."/>
            <person name="Tchuinga P."/>
            <person name="Tenzing P."/>
            <person name="Tesfaye S."/>
            <person name="Theodore J."/>
            <person name="Thoulutsang Y."/>
            <person name="Topham K."/>
            <person name="Towey S."/>
            <person name="Tsamla T."/>
            <person name="Tsomo N."/>
            <person name="Vallee D."/>
            <person name="Vassiliev H."/>
            <person name="Venkataraman V."/>
            <person name="Vinson J."/>
            <person name="Vo A."/>
            <person name="Wade C."/>
            <person name="Wang S."/>
            <person name="Wangchuk T."/>
            <person name="Wangdi T."/>
            <person name="Whittaker C."/>
            <person name="Wilkinson J."/>
            <person name="Wu Y."/>
            <person name="Wyman D."/>
            <person name="Yadav S."/>
            <person name="Yang S."/>
            <person name="Yang X."/>
            <person name="Yeager S."/>
            <person name="Yee E."/>
            <person name="Young G."/>
            <person name="Zainoun J."/>
            <person name="Zembeck L."/>
            <person name="Zimmer A."/>
            <person name="Zody M."/>
            <person name="Lander E."/>
        </authorList>
    </citation>
    <scope>NUCLEOTIDE SEQUENCE [LARGE SCALE GENOMIC DNA]</scope>
</reference>
<dbReference type="InterPro" id="IPR000885">
    <property type="entry name" value="Fib_collagen_C"/>
</dbReference>
<dbReference type="HOGENOM" id="CLU_2351917_0_0_1"/>
<name>H2ZII8_CIOSA</name>
<sequence length="97" mass="10840">FKFKCKGVVAAYDTQHSSYASALKYRGDDGSVHKLLDGEAAYYIGHDGCQFRTMVDAETQFTIRTTDLTLLPVRDFSVANVNRFSKFGLDIGNVCYL</sequence>
<keyword evidence="6" id="KW-1185">Reference proteome</keyword>
<dbReference type="GO" id="GO:0005576">
    <property type="term" value="C:extracellular region"/>
    <property type="evidence" value="ECO:0007669"/>
    <property type="project" value="UniProtKB-SubCell"/>
</dbReference>
<dbReference type="AlphaFoldDB" id="H2ZII8"/>
<dbReference type="PROSITE" id="PS51461">
    <property type="entry name" value="NC1_FIB"/>
    <property type="match status" value="1"/>
</dbReference>
<evidence type="ECO:0000256" key="1">
    <source>
        <dbReference type="ARBA" id="ARBA00004613"/>
    </source>
</evidence>